<keyword evidence="2" id="KW-1185">Reference proteome</keyword>
<proteinExistence type="predicted"/>
<sequence length="162" mass="18163">MKVFFEYRYRNHSQTDKLPGREKVLIASGMNVKAIELYNIYGIATSEAFPIYSPPLPNVSDWLIRSTRWREMPVWTFKQRFPDLVLLKNLDFGALLVDSCSSGKQAIETVVRAETQCFRFNQAGRNITIVPGSVFGYVSGLHGDSQEALKGYFSSGDAAAAL</sequence>
<dbReference type="EMBL" id="UYYB01107246">
    <property type="protein sequence ID" value="VDM80062.1"/>
    <property type="molecule type" value="Genomic_DNA"/>
</dbReference>
<evidence type="ECO:0000313" key="2">
    <source>
        <dbReference type="Proteomes" id="UP000270094"/>
    </source>
</evidence>
<organism evidence="1 2">
    <name type="scientific">Strongylus vulgaris</name>
    <name type="common">Blood worm</name>
    <dbReference type="NCBI Taxonomy" id="40348"/>
    <lineage>
        <taxon>Eukaryota</taxon>
        <taxon>Metazoa</taxon>
        <taxon>Ecdysozoa</taxon>
        <taxon>Nematoda</taxon>
        <taxon>Chromadorea</taxon>
        <taxon>Rhabditida</taxon>
        <taxon>Rhabditina</taxon>
        <taxon>Rhabditomorpha</taxon>
        <taxon>Strongyloidea</taxon>
        <taxon>Strongylidae</taxon>
        <taxon>Strongylus</taxon>
    </lineage>
</organism>
<gene>
    <name evidence="1" type="ORF">SVUK_LOCUS15060</name>
</gene>
<evidence type="ECO:0000313" key="1">
    <source>
        <dbReference type="EMBL" id="VDM80062.1"/>
    </source>
</evidence>
<dbReference type="OrthoDB" id="9880600at2759"/>
<feature type="non-terminal residue" evidence="1">
    <location>
        <position position="162"/>
    </location>
</feature>
<accession>A0A3P7LLQ2</accession>
<name>A0A3P7LLQ2_STRVU</name>
<protein>
    <submittedName>
        <fullName evidence="1">Uncharacterized protein</fullName>
    </submittedName>
</protein>
<dbReference type="AlphaFoldDB" id="A0A3P7LLQ2"/>
<reference evidence="1 2" key="1">
    <citation type="submission" date="2018-11" db="EMBL/GenBank/DDBJ databases">
        <authorList>
            <consortium name="Pathogen Informatics"/>
        </authorList>
    </citation>
    <scope>NUCLEOTIDE SEQUENCE [LARGE SCALE GENOMIC DNA]</scope>
</reference>
<dbReference type="Proteomes" id="UP000270094">
    <property type="component" value="Unassembled WGS sequence"/>
</dbReference>